<dbReference type="EMBL" id="CP119312">
    <property type="protein sequence ID" value="WEK04977.1"/>
    <property type="molecule type" value="Genomic_DNA"/>
</dbReference>
<proteinExistence type="predicted"/>
<dbReference type="InterPro" id="IPR011009">
    <property type="entry name" value="Kinase-like_dom_sf"/>
</dbReference>
<protein>
    <submittedName>
        <fullName evidence="1">Aminoglycoside phosphotransferase family protein</fullName>
    </submittedName>
</protein>
<name>A0AAJ5VV82_9HYPH</name>
<dbReference type="GO" id="GO:0016773">
    <property type="term" value="F:phosphotransferase activity, alcohol group as acceptor"/>
    <property type="evidence" value="ECO:0007669"/>
    <property type="project" value="InterPro"/>
</dbReference>
<evidence type="ECO:0000313" key="2">
    <source>
        <dbReference type="Proteomes" id="UP001217476"/>
    </source>
</evidence>
<dbReference type="Pfam" id="PF04655">
    <property type="entry name" value="APH_6_hur"/>
    <property type="match status" value="1"/>
</dbReference>
<accession>A0AAJ5VV82</accession>
<dbReference type="SUPFAM" id="SSF56112">
    <property type="entry name" value="Protein kinase-like (PK-like)"/>
    <property type="match status" value="1"/>
</dbReference>
<gene>
    <name evidence="1" type="ORF">P0Y65_01610</name>
</gene>
<reference evidence="1" key="1">
    <citation type="submission" date="2023-03" db="EMBL/GenBank/DDBJ databases">
        <title>Andean soil-derived lignocellulolytic bacterial consortium as a source of novel taxa and putative plastic-active enzymes.</title>
        <authorList>
            <person name="Diaz-Garcia L."/>
            <person name="Chuvochina M."/>
            <person name="Feuerriegel G."/>
            <person name="Bunk B."/>
            <person name="Sproer C."/>
            <person name="Streit W.R."/>
            <person name="Rodriguez L.M."/>
            <person name="Overmann J."/>
            <person name="Jimenez D.J."/>
        </authorList>
    </citation>
    <scope>NUCLEOTIDE SEQUENCE</scope>
    <source>
        <strain evidence="1">MAG 4196</strain>
    </source>
</reference>
<dbReference type="InterPro" id="IPR006748">
    <property type="entry name" value="NH2Glyco/OHUrea_AB-resist_kin"/>
</dbReference>
<dbReference type="GO" id="GO:0019748">
    <property type="term" value="P:secondary metabolic process"/>
    <property type="evidence" value="ECO:0007669"/>
    <property type="project" value="InterPro"/>
</dbReference>
<dbReference type="Proteomes" id="UP001217476">
    <property type="component" value="Chromosome"/>
</dbReference>
<organism evidence="1 2">
    <name type="scientific">Candidatus Devosia phytovorans</name>
    <dbReference type="NCBI Taxonomy" id="3121372"/>
    <lineage>
        <taxon>Bacteria</taxon>
        <taxon>Pseudomonadati</taxon>
        <taxon>Pseudomonadota</taxon>
        <taxon>Alphaproteobacteria</taxon>
        <taxon>Hyphomicrobiales</taxon>
        <taxon>Devosiaceae</taxon>
        <taxon>Devosia</taxon>
    </lineage>
</organism>
<evidence type="ECO:0000313" key="1">
    <source>
        <dbReference type="EMBL" id="WEK04977.1"/>
    </source>
</evidence>
<sequence length="312" mass="33852">MSEGGRFAVPESVRRRAIAEGAAGQDWLARLDTTIEALEANWGVTIGEALEGGSAAFVAEAIAANGDAFIVKVGTPGSAIGRHEADVLQRADGHGYVKLLRHDPGRQAMLLEKLGERLDLVDISHQQKIDIVCATLNDAWMPVPLDATYVTGTEKANSLATGILQMWERNGQPCSAEVIESAMRYCQERAALYKPEGAVLAHGDPHMGNLLADPATDPIRFKLVDPDGLAIEPAYDLGVLLRGWNEGIEGKNAHNIGRGRVRLLTQRTQVPAEAIWQWAYIERVSTGLLLLEIGDHNEGRLYLRTAEALLVI</sequence>
<dbReference type="Gene3D" id="3.90.1200.10">
    <property type="match status" value="1"/>
</dbReference>
<dbReference type="AlphaFoldDB" id="A0AAJ5VV82"/>